<sequence length="186" mass="20234">MKRTLLSLALLLTSQSAFASTDVAGVPVPNAITLYEQTMQLNGAGVRSKFFIDLYVGSLFSTQKTSQAQQILTSDQANAIRLNITSDMITSDKMIEAMNDGFKLATKGNTHAIENQIAQFIGAFSEPIKSGDQFTLLSIPGKGIVTYKNGKQLAVTSGEEFRRAVLAVWLGDKPTDKKLKKRMLKG</sequence>
<dbReference type="SUPFAM" id="SSF54626">
    <property type="entry name" value="Chalcone isomerase"/>
    <property type="match status" value="1"/>
</dbReference>
<dbReference type="InterPro" id="IPR016088">
    <property type="entry name" value="Chalcone_isomerase_3-sand"/>
</dbReference>
<keyword evidence="1" id="KW-0732">Signal</keyword>
<dbReference type="InterPro" id="IPR036298">
    <property type="entry name" value="Chalcone_isomerase_sf"/>
</dbReference>
<dbReference type="InterPro" id="IPR016087">
    <property type="entry name" value="Chalcone_isomerase"/>
</dbReference>
<dbReference type="Pfam" id="PF16036">
    <property type="entry name" value="Chalcone_3"/>
    <property type="match status" value="1"/>
</dbReference>
<feature type="signal peptide" evidence="1">
    <location>
        <begin position="1"/>
        <end position="19"/>
    </location>
</feature>
<gene>
    <name evidence="3" type="ORF">G3R48_10580</name>
</gene>
<evidence type="ECO:0000313" key="3">
    <source>
        <dbReference type="EMBL" id="MBR9728418.1"/>
    </source>
</evidence>
<dbReference type="EMBL" id="JAAIKR010000009">
    <property type="protein sequence ID" value="MBR9728418.1"/>
    <property type="molecule type" value="Genomic_DNA"/>
</dbReference>
<accession>A0ABS5I3M5</accession>
<feature type="chain" id="PRO_5047212400" evidence="1">
    <location>
        <begin position="20"/>
        <end position="186"/>
    </location>
</feature>
<evidence type="ECO:0000313" key="4">
    <source>
        <dbReference type="Proteomes" id="UP000811844"/>
    </source>
</evidence>
<evidence type="ECO:0000259" key="2">
    <source>
        <dbReference type="Pfam" id="PF16036"/>
    </source>
</evidence>
<evidence type="ECO:0000256" key="1">
    <source>
        <dbReference type="SAM" id="SignalP"/>
    </source>
</evidence>
<name>A0ABS5I3M5_9GAMM</name>
<dbReference type="GO" id="GO:0016853">
    <property type="term" value="F:isomerase activity"/>
    <property type="evidence" value="ECO:0007669"/>
    <property type="project" value="UniProtKB-KW"/>
</dbReference>
<feature type="domain" description="Chalcone isomerase" evidence="2">
    <location>
        <begin position="21"/>
        <end position="184"/>
    </location>
</feature>
<protein>
    <submittedName>
        <fullName evidence="3">Chalcone isomerase</fullName>
    </submittedName>
</protein>
<keyword evidence="3" id="KW-0413">Isomerase</keyword>
<comment type="caution">
    <text evidence="3">The sequence shown here is derived from an EMBL/GenBank/DDBJ whole genome shotgun (WGS) entry which is preliminary data.</text>
</comment>
<dbReference type="Gene3D" id="3.50.70.10">
    <property type="match status" value="1"/>
</dbReference>
<reference evidence="3 4" key="1">
    <citation type="submission" date="2020-02" db="EMBL/GenBank/DDBJ databases">
        <title>Shewanella WXL01 sp. nov., a marine bacterium isolated from green algae in Luhuitou Fringing Reef (Northern South China Sea).</title>
        <authorList>
            <person name="Wang X."/>
        </authorList>
    </citation>
    <scope>NUCLEOTIDE SEQUENCE [LARGE SCALE GENOMIC DNA]</scope>
    <source>
        <strain evidence="3 4">MCCC 1A01895</strain>
    </source>
</reference>
<dbReference type="RefSeq" id="WP_153664887.1">
    <property type="nucleotide sequence ID" value="NZ_JAAIKR010000009.1"/>
</dbReference>
<dbReference type="Proteomes" id="UP000811844">
    <property type="component" value="Unassembled WGS sequence"/>
</dbReference>
<keyword evidence="4" id="KW-1185">Reference proteome</keyword>
<organism evidence="3 4">
    <name type="scientific">Shewanella intestini</name>
    <dbReference type="NCBI Taxonomy" id="2017544"/>
    <lineage>
        <taxon>Bacteria</taxon>
        <taxon>Pseudomonadati</taxon>
        <taxon>Pseudomonadota</taxon>
        <taxon>Gammaproteobacteria</taxon>
        <taxon>Alteromonadales</taxon>
        <taxon>Shewanellaceae</taxon>
        <taxon>Shewanella</taxon>
    </lineage>
</organism>
<proteinExistence type="predicted"/>